<accession>A0A0D8Y785</accession>
<protein>
    <submittedName>
        <fullName evidence="1">Uncharacterized protein</fullName>
    </submittedName>
</protein>
<name>A0A0D8Y785_DICVI</name>
<reference evidence="1 2" key="1">
    <citation type="submission" date="2013-11" db="EMBL/GenBank/DDBJ databases">
        <title>Draft genome of the bovine lungworm Dictyocaulus viviparus.</title>
        <authorList>
            <person name="Mitreva M."/>
        </authorList>
    </citation>
    <scope>NUCLEOTIDE SEQUENCE [LARGE SCALE GENOMIC DNA]</scope>
    <source>
        <strain evidence="1 2">HannoverDv2000</strain>
    </source>
</reference>
<gene>
    <name evidence="1" type="ORF">DICVIV_01180</name>
</gene>
<evidence type="ECO:0000313" key="1">
    <source>
        <dbReference type="EMBL" id="KJH52595.1"/>
    </source>
</evidence>
<organism evidence="1 2">
    <name type="scientific">Dictyocaulus viviparus</name>
    <name type="common">Bovine lungworm</name>
    <dbReference type="NCBI Taxonomy" id="29172"/>
    <lineage>
        <taxon>Eukaryota</taxon>
        <taxon>Metazoa</taxon>
        <taxon>Ecdysozoa</taxon>
        <taxon>Nematoda</taxon>
        <taxon>Chromadorea</taxon>
        <taxon>Rhabditida</taxon>
        <taxon>Rhabditina</taxon>
        <taxon>Rhabditomorpha</taxon>
        <taxon>Strongyloidea</taxon>
        <taxon>Metastrongylidae</taxon>
        <taxon>Dictyocaulus</taxon>
    </lineage>
</organism>
<dbReference type="AlphaFoldDB" id="A0A0D8Y785"/>
<sequence length="155" mass="17883">MNRMKCISNTIVCGTIYCVQIDVARDCATEIVNSKLLICINRSGAVCAFQIATKKNHESNIYHLMYETLAITKRLRSARRGGRRMRTLQNNCIGCNAYVRARTHELNCVVRKPIWNLIDQPMWWVLPYLFEVQAIQQLFTVTTKIQSIFAIDLKV</sequence>
<proteinExistence type="predicted"/>
<dbReference type="Proteomes" id="UP000053766">
    <property type="component" value="Unassembled WGS sequence"/>
</dbReference>
<keyword evidence="2" id="KW-1185">Reference proteome</keyword>
<reference evidence="2" key="2">
    <citation type="journal article" date="2016" name="Sci. Rep.">
        <title>Dictyocaulus viviparus genome, variome and transcriptome elucidate lungworm biology and support future intervention.</title>
        <authorList>
            <person name="McNulty S.N."/>
            <person name="Strube C."/>
            <person name="Rosa B.A."/>
            <person name="Martin J.C."/>
            <person name="Tyagi R."/>
            <person name="Choi Y.J."/>
            <person name="Wang Q."/>
            <person name="Hallsworth Pepin K."/>
            <person name="Zhang X."/>
            <person name="Ozersky P."/>
            <person name="Wilson R.K."/>
            <person name="Sternberg P.W."/>
            <person name="Gasser R.B."/>
            <person name="Mitreva M."/>
        </authorList>
    </citation>
    <scope>NUCLEOTIDE SEQUENCE [LARGE SCALE GENOMIC DNA]</scope>
    <source>
        <strain evidence="2">HannoverDv2000</strain>
    </source>
</reference>
<dbReference type="EMBL" id="KN716162">
    <property type="protein sequence ID" value="KJH52595.1"/>
    <property type="molecule type" value="Genomic_DNA"/>
</dbReference>
<evidence type="ECO:0000313" key="2">
    <source>
        <dbReference type="Proteomes" id="UP000053766"/>
    </source>
</evidence>